<dbReference type="InterPro" id="IPR003507">
    <property type="entry name" value="S66_fam"/>
</dbReference>
<dbReference type="EMBL" id="AFNV02000002">
    <property type="protein sequence ID" value="ERJ20653.1"/>
    <property type="molecule type" value="Genomic_DNA"/>
</dbReference>
<dbReference type="STRING" id="1033802.SSPSH_000377"/>
<comment type="similarity">
    <text evidence="1">Belongs to the peptidase S66 family.</text>
</comment>
<reference evidence="9 10" key="2">
    <citation type="journal article" date="2013" name="PLoS ONE">
        <title>INDIGO - INtegrated Data Warehouse of MIcrobial GenOmes with Examples from the Red Sea Extremophiles.</title>
        <authorList>
            <person name="Alam I."/>
            <person name="Antunes A."/>
            <person name="Kamau A.A."/>
            <person name="Ba Alawi W."/>
            <person name="Kalkatawi M."/>
            <person name="Stingl U."/>
            <person name="Bajic V.B."/>
        </authorList>
    </citation>
    <scope>NUCLEOTIDE SEQUENCE [LARGE SCALE GENOMIC DNA]</scope>
    <source>
        <strain evidence="9 10">E1L3A</strain>
    </source>
</reference>
<sequence length="307" mass="33158">MLPAYLVDALRPLAGARVALIAPAGGVKDERIDTVRAVMDAAGIETCLGEHARDHHRYLAGTADDRLRDLQAAFELPNIDAVWCLRGGYGTAQFVQAIDWARIPREVPLIGYSDMSLLLAAFEHRSRRAIHAPVATELALPGDTPAEQAERAASMTSLVACLQGQASEWPLLYHSGPSNRLTGRVVGGNLTTLASVAGTPAALTLADDAILVLEDVGEAEFRLERCLQQLLDSLDTRHMKAICLGRFERCALACGMESLVEIFAEYSAARGIALYYDAPVGHGCVNHAWRYGSTARIKADRLRIGKS</sequence>
<feature type="active site" description="Charge relay system" evidence="6">
    <location>
        <position position="282"/>
    </location>
</feature>
<dbReference type="Pfam" id="PF02016">
    <property type="entry name" value="Peptidase_S66"/>
    <property type="match status" value="1"/>
</dbReference>
<dbReference type="OrthoDB" id="9807329at2"/>
<dbReference type="PANTHER" id="PTHR30237:SF2">
    <property type="entry name" value="MUREIN TETRAPEPTIDE CARBOXYPEPTIDASE"/>
    <property type="match status" value="1"/>
</dbReference>
<dbReference type="Gene3D" id="3.50.30.60">
    <property type="entry name" value="LD-carboxypeptidase A C-terminal domain-like"/>
    <property type="match status" value="1"/>
</dbReference>
<dbReference type="Gene3D" id="3.40.50.10740">
    <property type="entry name" value="Class I glutamine amidotransferase-like"/>
    <property type="match status" value="1"/>
</dbReference>
<evidence type="ECO:0000256" key="6">
    <source>
        <dbReference type="PIRSR" id="PIRSR028757-1"/>
    </source>
</evidence>
<evidence type="ECO:0000256" key="5">
    <source>
        <dbReference type="ARBA" id="ARBA00022825"/>
    </source>
</evidence>
<dbReference type="SUPFAM" id="SSF141986">
    <property type="entry name" value="LD-carboxypeptidase A C-terminal domain-like"/>
    <property type="match status" value="1"/>
</dbReference>
<dbReference type="eggNOG" id="COG1619">
    <property type="taxonomic scope" value="Bacteria"/>
</dbReference>
<dbReference type="PIRSF" id="PIRSF028757">
    <property type="entry name" value="LD-carboxypeptidase"/>
    <property type="match status" value="1"/>
</dbReference>
<dbReference type="Pfam" id="PF17676">
    <property type="entry name" value="Peptidase_S66C"/>
    <property type="match status" value="1"/>
</dbReference>
<feature type="domain" description="LD-carboxypeptidase N-terminal" evidence="7">
    <location>
        <begin position="18"/>
        <end position="125"/>
    </location>
</feature>
<feature type="domain" description="LD-carboxypeptidase C-terminal" evidence="8">
    <location>
        <begin position="182"/>
        <end position="297"/>
    </location>
</feature>
<dbReference type="InterPro" id="IPR040449">
    <property type="entry name" value="Peptidase_S66_N"/>
</dbReference>
<dbReference type="AlphaFoldDB" id="U2G3E5"/>
<feature type="active site" description="Charge relay system" evidence="6">
    <location>
        <position position="214"/>
    </location>
</feature>
<dbReference type="GO" id="GO:0008236">
    <property type="term" value="F:serine-type peptidase activity"/>
    <property type="evidence" value="ECO:0007669"/>
    <property type="project" value="UniProtKB-KW"/>
</dbReference>
<dbReference type="PANTHER" id="PTHR30237">
    <property type="entry name" value="MURAMOYLTETRAPEPTIDE CARBOXYPEPTIDASE"/>
    <property type="match status" value="1"/>
</dbReference>
<dbReference type="Proteomes" id="UP000006242">
    <property type="component" value="Unassembled WGS sequence"/>
</dbReference>
<dbReference type="InterPro" id="IPR027478">
    <property type="entry name" value="LdcA_N"/>
</dbReference>
<gene>
    <name evidence="9" type="ORF">SSPSH_000377</name>
</gene>
<comment type="caution">
    <text evidence="9">The sequence shown here is derived from an EMBL/GenBank/DDBJ whole genome shotgun (WGS) entry which is preliminary data.</text>
</comment>
<evidence type="ECO:0000259" key="8">
    <source>
        <dbReference type="Pfam" id="PF17676"/>
    </source>
</evidence>
<keyword evidence="10" id="KW-1185">Reference proteome</keyword>
<evidence type="ECO:0000313" key="10">
    <source>
        <dbReference type="Proteomes" id="UP000006242"/>
    </source>
</evidence>
<dbReference type="InterPro" id="IPR040921">
    <property type="entry name" value="Peptidase_S66C"/>
</dbReference>
<dbReference type="MEROPS" id="S66.001"/>
<evidence type="ECO:0000256" key="4">
    <source>
        <dbReference type="ARBA" id="ARBA00022801"/>
    </source>
</evidence>
<evidence type="ECO:0000256" key="1">
    <source>
        <dbReference type="ARBA" id="ARBA00010233"/>
    </source>
</evidence>
<accession>U2G3E5</accession>
<keyword evidence="3" id="KW-0645">Protease</keyword>
<evidence type="ECO:0000256" key="3">
    <source>
        <dbReference type="ARBA" id="ARBA00022670"/>
    </source>
</evidence>
<organism evidence="9 10">
    <name type="scientific">Salinisphaera shabanensis E1L3A</name>
    <dbReference type="NCBI Taxonomy" id="1033802"/>
    <lineage>
        <taxon>Bacteria</taxon>
        <taxon>Pseudomonadati</taxon>
        <taxon>Pseudomonadota</taxon>
        <taxon>Gammaproteobacteria</taxon>
        <taxon>Salinisphaerales</taxon>
        <taxon>Salinisphaeraceae</taxon>
        <taxon>Salinisphaera</taxon>
    </lineage>
</organism>
<name>U2G3E5_9GAMM</name>
<reference evidence="9 10" key="1">
    <citation type="journal article" date="2011" name="J. Bacteriol.">
        <title>Genome sequence of Salinisphaera shabanensis, a gammaproteobacterium from the harsh, variable environment of the brine-seawater interface of the Shaban Deep in the Red Sea.</title>
        <authorList>
            <person name="Antunes A."/>
            <person name="Alam I."/>
            <person name="Bajic V.B."/>
            <person name="Stingl U."/>
        </authorList>
    </citation>
    <scope>NUCLEOTIDE SEQUENCE [LARGE SCALE GENOMIC DNA]</scope>
    <source>
        <strain evidence="9 10">E1L3A</strain>
    </source>
</reference>
<dbReference type="InterPro" id="IPR029062">
    <property type="entry name" value="Class_I_gatase-like"/>
</dbReference>
<dbReference type="SUPFAM" id="SSF52317">
    <property type="entry name" value="Class I glutamine amidotransferase-like"/>
    <property type="match status" value="1"/>
</dbReference>
<keyword evidence="5" id="KW-0720">Serine protease</keyword>
<dbReference type="GO" id="GO:0004180">
    <property type="term" value="F:carboxypeptidase activity"/>
    <property type="evidence" value="ECO:0007669"/>
    <property type="project" value="UniProtKB-KW"/>
</dbReference>
<dbReference type="CDD" id="cd07025">
    <property type="entry name" value="Peptidase_S66"/>
    <property type="match status" value="1"/>
</dbReference>
<keyword evidence="4" id="KW-0378">Hydrolase</keyword>
<protein>
    <submittedName>
        <fullName evidence="9">Murein tetrapeptide carboxypeptidase protein</fullName>
    </submittedName>
</protein>
<dbReference type="InterPro" id="IPR027461">
    <property type="entry name" value="Carboxypeptidase_A_C_sf"/>
</dbReference>
<feature type="active site" description="Nucleophile" evidence="6">
    <location>
        <position position="113"/>
    </location>
</feature>
<proteinExistence type="inferred from homology"/>
<evidence type="ECO:0000313" key="9">
    <source>
        <dbReference type="EMBL" id="ERJ20653.1"/>
    </source>
</evidence>
<dbReference type="GO" id="GO:0006508">
    <property type="term" value="P:proteolysis"/>
    <property type="evidence" value="ECO:0007669"/>
    <property type="project" value="UniProtKB-KW"/>
</dbReference>
<evidence type="ECO:0000256" key="2">
    <source>
        <dbReference type="ARBA" id="ARBA00022645"/>
    </source>
</evidence>
<evidence type="ECO:0000259" key="7">
    <source>
        <dbReference type="Pfam" id="PF02016"/>
    </source>
</evidence>
<keyword evidence="2 9" id="KW-0121">Carboxypeptidase</keyword>